<accession>A0ABU0CYR7</accession>
<organism evidence="2 3">
    <name type="scientific">Lederbergia wuyishanensis</name>
    <dbReference type="NCBI Taxonomy" id="1347903"/>
    <lineage>
        <taxon>Bacteria</taxon>
        <taxon>Bacillati</taxon>
        <taxon>Bacillota</taxon>
        <taxon>Bacilli</taxon>
        <taxon>Bacillales</taxon>
        <taxon>Bacillaceae</taxon>
        <taxon>Lederbergia</taxon>
    </lineage>
</organism>
<evidence type="ECO:0000259" key="1">
    <source>
        <dbReference type="PROSITE" id="PS51186"/>
    </source>
</evidence>
<keyword evidence="3" id="KW-1185">Reference proteome</keyword>
<comment type="caution">
    <text evidence="2">The sequence shown here is derived from an EMBL/GenBank/DDBJ whole genome shotgun (WGS) entry which is preliminary data.</text>
</comment>
<dbReference type="PROSITE" id="PS51186">
    <property type="entry name" value="GNAT"/>
    <property type="match status" value="1"/>
</dbReference>
<dbReference type="InterPro" id="IPR000182">
    <property type="entry name" value="GNAT_dom"/>
</dbReference>
<name>A0ABU0CYR7_9BACI</name>
<evidence type="ECO:0000313" key="2">
    <source>
        <dbReference type="EMBL" id="MDQ0341286.1"/>
    </source>
</evidence>
<dbReference type="SUPFAM" id="SSF55729">
    <property type="entry name" value="Acyl-CoA N-acyltransferases (Nat)"/>
    <property type="match status" value="1"/>
</dbReference>
<dbReference type="Proteomes" id="UP001232343">
    <property type="component" value="Unassembled WGS sequence"/>
</dbReference>
<dbReference type="CDD" id="cd04301">
    <property type="entry name" value="NAT_SF"/>
    <property type="match status" value="1"/>
</dbReference>
<proteinExistence type="predicted"/>
<protein>
    <submittedName>
        <fullName evidence="2">GNAT superfamily N-acetyltransferase</fullName>
    </submittedName>
</protein>
<gene>
    <name evidence="2" type="ORF">J2S14_000079</name>
</gene>
<dbReference type="Pfam" id="PF00583">
    <property type="entry name" value="Acetyltransf_1"/>
    <property type="match status" value="1"/>
</dbReference>
<evidence type="ECO:0000313" key="3">
    <source>
        <dbReference type="Proteomes" id="UP001232343"/>
    </source>
</evidence>
<dbReference type="InterPro" id="IPR016181">
    <property type="entry name" value="Acyl_CoA_acyltransferase"/>
</dbReference>
<dbReference type="Gene3D" id="3.40.630.30">
    <property type="match status" value="1"/>
</dbReference>
<sequence length="150" mass="17521">MSEATGDDELIKELQSKEEILAGYQVMKHLRTHLDEELYLKLVIESKEKEFYRLAAHYNPNGNIVAVVGFMPMITLYYGHYIWVCDLVTDPNERSKGYGDKLLTYVHEWAKANGYNKVALSSGLQRIDAHRFYEEKMQYDKVSYVFLKNV</sequence>
<feature type="domain" description="N-acetyltransferase" evidence="1">
    <location>
        <begin position="9"/>
        <end position="150"/>
    </location>
</feature>
<dbReference type="EMBL" id="JAUSUO010000001">
    <property type="protein sequence ID" value="MDQ0341286.1"/>
    <property type="molecule type" value="Genomic_DNA"/>
</dbReference>
<dbReference type="RefSeq" id="WP_244679545.1">
    <property type="nucleotide sequence ID" value="NZ_JALIRM010000001.1"/>
</dbReference>
<reference evidence="2 3" key="1">
    <citation type="submission" date="2023-07" db="EMBL/GenBank/DDBJ databases">
        <title>Genomic Encyclopedia of Type Strains, Phase IV (KMG-IV): sequencing the most valuable type-strain genomes for metagenomic binning, comparative biology and taxonomic classification.</title>
        <authorList>
            <person name="Goeker M."/>
        </authorList>
    </citation>
    <scope>NUCLEOTIDE SEQUENCE [LARGE SCALE GENOMIC DNA]</scope>
    <source>
        <strain evidence="2 3">DSM 27848</strain>
    </source>
</reference>